<name>A0A5Q5CGU7_MYCSJ</name>
<dbReference type="InterPro" id="IPR037479">
    <property type="entry name" value="Tauto_MSAD"/>
</dbReference>
<dbReference type="Pfam" id="PF14552">
    <property type="entry name" value="Tautomerase_2"/>
    <property type="match status" value="1"/>
</dbReference>
<sequence>MLFKTRSPWQEDVIDDPRIVSAGTADRSSVSVQRRRGGRDHCVAIDCFAGRSVQAKRNLYREIVNALIRLGIPSDHVTIVFA</sequence>
<dbReference type="SUPFAM" id="SSF55331">
    <property type="entry name" value="Tautomerase/MIF"/>
    <property type="match status" value="1"/>
</dbReference>
<dbReference type="KEGG" id="mjl:Mjls_2627"/>
<gene>
    <name evidence="1" type="ordered locus">Mjls_2627</name>
</gene>
<dbReference type="AlphaFoldDB" id="A0A5Q5CGU7"/>
<proteinExistence type="predicted"/>
<organism evidence="1">
    <name type="scientific">Mycobacterium sp. (strain JLS)</name>
    <dbReference type="NCBI Taxonomy" id="164757"/>
    <lineage>
        <taxon>Bacteria</taxon>
        <taxon>Bacillati</taxon>
        <taxon>Actinomycetota</taxon>
        <taxon>Actinomycetes</taxon>
        <taxon>Mycobacteriales</taxon>
        <taxon>Mycobacteriaceae</taxon>
        <taxon>Mycobacterium</taxon>
    </lineage>
</organism>
<dbReference type="EMBL" id="CP000580">
    <property type="protein sequence ID" value="ABN98408.1"/>
    <property type="molecule type" value="Genomic_DNA"/>
</dbReference>
<protein>
    <submittedName>
        <fullName evidence="1">Uncharacterized protein</fullName>
    </submittedName>
</protein>
<accession>A0A5Q5CGU7</accession>
<dbReference type="Gene3D" id="3.30.429.10">
    <property type="entry name" value="Macrophage Migration Inhibitory Factor"/>
    <property type="match status" value="1"/>
</dbReference>
<evidence type="ECO:0000313" key="1">
    <source>
        <dbReference type="EMBL" id="ABN98408.1"/>
    </source>
</evidence>
<reference evidence="1" key="1">
    <citation type="submission" date="2007-02" db="EMBL/GenBank/DDBJ databases">
        <title>Complete sequence of Mycobacterium sp. JLS.</title>
        <authorList>
            <consortium name="US DOE Joint Genome Institute"/>
            <person name="Copeland A."/>
            <person name="Lucas S."/>
            <person name="Lapidus A."/>
            <person name="Barry K."/>
            <person name="Detter J.C."/>
            <person name="Glavina del Rio T."/>
            <person name="Hammon N."/>
            <person name="Israni S."/>
            <person name="Dalin E."/>
            <person name="Tice H."/>
            <person name="Pitluck S."/>
            <person name="Chain P."/>
            <person name="Malfatti S."/>
            <person name="Shin M."/>
            <person name="Vergez L."/>
            <person name="Schmutz J."/>
            <person name="Larimer F."/>
            <person name="Land M."/>
            <person name="Hauser L."/>
            <person name="Kyrpides N."/>
            <person name="Mikhailova N."/>
            <person name="Miller C.D."/>
            <person name="Anderson A.J."/>
            <person name="Sims R.C."/>
            <person name="Richardson P."/>
        </authorList>
    </citation>
    <scope>NUCLEOTIDE SEQUENCE [LARGE SCALE GENOMIC DNA]</scope>
    <source>
        <strain evidence="1">JLS</strain>
    </source>
</reference>
<dbReference type="InterPro" id="IPR014347">
    <property type="entry name" value="Tautomerase/MIF_sf"/>
</dbReference>